<dbReference type="EMBL" id="LAZR01006353">
    <property type="protein sequence ID" value="KKM92746.1"/>
    <property type="molecule type" value="Genomic_DNA"/>
</dbReference>
<accession>A0A0F9M094</accession>
<dbReference type="AlphaFoldDB" id="A0A0F9M094"/>
<organism evidence="1">
    <name type="scientific">marine sediment metagenome</name>
    <dbReference type="NCBI Taxonomy" id="412755"/>
    <lineage>
        <taxon>unclassified sequences</taxon>
        <taxon>metagenomes</taxon>
        <taxon>ecological metagenomes</taxon>
    </lineage>
</organism>
<sequence length="100" mass="12088">MDSSNLSYDYTQIRAYEVYDRDEYTRWLLQSRILGGRLEPLYYVEVVAIRGTYVIFTHGYVDQDIHRLAFAPIDPIEPWWKSMLDTIRFFYVESKFYGPR</sequence>
<gene>
    <name evidence="1" type="ORF">LCGC14_1215420</name>
</gene>
<proteinExistence type="predicted"/>
<comment type="caution">
    <text evidence="1">The sequence shown here is derived from an EMBL/GenBank/DDBJ whole genome shotgun (WGS) entry which is preliminary data.</text>
</comment>
<evidence type="ECO:0000313" key="1">
    <source>
        <dbReference type="EMBL" id="KKM92746.1"/>
    </source>
</evidence>
<protein>
    <submittedName>
        <fullName evidence="1">Uncharacterized protein</fullName>
    </submittedName>
</protein>
<name>A0A0F9M094_9ZZZZ</name>
<reference evidence="1" key="1">
    <citation type="journal article" date="2015" name="Nature">
        <title>Complex archaea that bridge the gap between prokaryotes and eukaryotes.</title>
        <authorList>
            <person name="Spang A."/>
            <person name="Saw J.H."/>
            <person name="Jorgensen S.L."/>
            <person name="Zaremba-Niedzwiedzka K."/>
            <person name="Martijn J."/>
            <person name="Lind A.E."/>
            <person name="van Eijk R."/>
            <person name="Schleper C."/>
            <person name="Guy L."/>
            <person name="Ettema T.J."/>
        </authorList>
    </citation>
    <scope>NUCLEOTIDE SEQUENCE</scope>
</reference>